<keyword evidence="1" id="KW-0175">Coiled coil</keyword>
<evidence type="ECO:0000313" key="2">
    <source>
        <dbReference type="EMBL" id="KAK3870798.1"/>
    </source>
</evidence>
<evidence type="ECO:0000313" key="3">
    <source>
        <dbReference type="Proteomes" id="UP001286313"/>
    </source>
</evidence>
<keyword evidence="3" id="KW-1185">Reference proteome</keyword>
<feature type="coiled-coil region" evidence="1">
    <location>
        <begin position="75"/>
        <end position="102"/>
    </location>
</feature>
<organism evidence="2 3">
    <name type="scientific">Petrolisthes cinctipes</name>
    <name type="common">Flat porcelain crab</name>
    <dbReference type="NCBI Taxonomy" id="88211"/>
    <lineage>
        <taxon>Eukaryota</taxon>
        <taxon>Metazoa</taxon>
        <taxon>Ecdysozoa</taxon>
        <taxon>Arthropoda</taxon>
        <taxon>Crustacea</taxon>
        <taxon>Multicrustacea</taxon>
        <taxon>Malacostraca</taxon>
        <taxon>Eumalacostraca</taxon>
        <taxon>Eucarida</taxon>
        <taxon>Decapoda</taxon>
        <taxon>Pleocyemata</taxon>
        <taxon>Anomura</taxon>
        <taxon>Galatheoidea</taxon>
        <taxon>Porcellanidae</taxon>
        <taxon>Petrolisthes</taxon>
    </lineage>
</organism>
<accession>A0AAE1FDQ7</accession>
<proteinExistence type="predicted"/>
<sequence>MAPYLVAPWSPNGGPTAEHQKARATLRKLQGYMGEPDGAATVVEAEASDEEGEDVPDERQQEIARLYEESTKSRRRGNRAKADGLQERIAELQKEIEEERIAEIRALGPDVVDLE</sequence>
<gene>
    <name evidence="2" type="ORF">Pcinc_023994</name>
</gene>
<evidence type="ECO:0000256" key="1">
    <source>
        <dbReference type="SAM" id="Coils"/>
    </source>
</evidence>
<comment type="caution">
    <text evidence="2">The sequence shown here is derived from an EMBL/GenBank/DDBJ whole genome shotgun (WGS) entry which is preliminary data.</text>
</comment>
<name>A0AAE1FDQ7_PETCI</name>
<protein>
    <submittedName>
        <fullName evidence="2">Uncharacterized protein</fullName>
    </submittedName>
</protein>
<dbReference type="AlphaFoldDB" id="A0AAE1FDQ7"/>
<dbReference type="EMBL" id="JAWQEG010002606">
    <property type="protein sequence ID" value="KAK3870798.1"/>
    <property type="molecule type" value="Genomic_DNA"/>
</dbReference>
<reference evidence="2" key="1">
    <citation type="submission" date="2023-10" db="EMBL/GenBank/DDBJ databases">
        <title>Genome assemblies of two species of porcelain crab, Petrolisthes cinctipes and Petrolisthes manimaculis (Anomura: Porcellanidae).</title>
        <authorList>
            <person name="Angst P."/>
        </authorList>
    </citation>
    <scope>NUCLEOTIDE SEQUENCE</scope>
    <source>
        <strain evidence="2">PB745_01</strain>
        <tissue evidence="2">Gill</tissue>
    </source>
</reference>
<dbReference type="Proteomes" id="UP001286313">
    <property type="component" value="Unassembled WGS sequence"/>
</dbReference>